<evidence type="ECO:0000256" key="4">
    <source>
        <dbReference type="ARBA" id="ARBA00022737"/>
    </source>
</evidence>
<dbReference type="Proteomes" id="UP001589818">
    <property type="component" value="Unassembled WGS sequence"/>
</dbReference>
<keyword evidence="5 11" id="KW-0378">Hydrolase</keyword>
<dbReference type="InterPro" id="IPR039448">
    <property type="entry name" value="Beta_helix"/>
</dbReference>
<feature type="domain" description="GLAA-B beta-barrel" evidence="10">
    <location>
        <begin position="337"/>
        <end position="403"/>
    </location>
</feature>
<dbReference type="Pfam" id="PF23764">
    <property type="entry name" value="Beta-barrel_GLAA-B_II"/>
    <property type="match status" value="1"/>
</dbReference>
<comment type="catalytic activity">
    <reaction evidence="1">
        <text>Hydrolysis of terminal, non-reducing alpha-D-galactose residues in alpha-D-galactosides, including galactose oligosaccharides, galactomannans and galactolipids.</text>
        <dbReference type="EC" id="3.2.1.22"/>
    </reaction>
</comment>
<evidence type="ECO:0000256" key="6">
    <source>
        <dbReference type="ARBA" id="ARBA00023295"/>
    </source>
</evidence>
<organism evidence="11 12">
    <name type="scientific">Paenibacillus mendelii</name>
    <dbReference type="NCBI Taxonomy" id="206163"/>
    <lineage>
        <taxon>Bacteria</taxon>
        <taxon>Bacillati</taxon>
        <taxon>Bacillota</taxon>
        <taxon>Bacilli</taxon>
        <taxon>Bacillales</taxon>
        <taxon>Paenibacillaceae</taxon>
        <taxon>Paenibacillus</taxon>
    </lineage>
</organism>
<dbReference type="InterPro" id="IPR056441">
    <property type="entry name" value="Beta-barrel_GLAA-B_II"/>
</dbReference>
<evidence type="ECO:0000259" key="7">
    <source>
        <dbReference type="Pfam" id="PF12708"/>
    </source>
</evidence>
<keyword evidence="3" id="KW-0732">Signal</keyword>
<dbReference type="InterPro" id="IPR024535">
    <property type="entry name" value="RHGA/B-epi-like_pectate_lyase"/>
</dbReference>
<keyword evidence="6" id="KW-0326">Glycosidase</keyword>
<dbReference type="InterPro" id="IPR057275">
    <property type="entry name" value="Beta-barrel_GLAA-B_I"/>
</dbReference>
<feature type="domain" description="GLAA-B beta-barrel" evidence="9">
    <location>
        <begin position="137"/>
        <end position="226"/>
    </location>
</feature>
<dbReference type="InterPro" id="IPR012334">
    <property type="entry name" value="Pectin_lyas_fold"/>
</dbReference>
<name>A0ABV6J4N3_9BACL</name>
<keyword evidence="12" id="KW-1185">Reference proteome</keyword>
<dbReference type="Pfam" id="PF12708">
    <property type="entry name" value="Pect-lyase_RHGA_epim"/>
    <property type="match status" value="1"/>
</dbReference>
<evidence type="ECO:0000313" key="12">
    <source>
        <dbReference type="Proteomes" id="UP001589818"/>
    </source>
</evidence>
<dbReference type="Pfam" id="PF13229">
    <property type="entry name" value="Beta_helix"/>
    <property type="match status" value="1"/>
</dbReference>
<comment type="catalytic activity">
    <reaction evidence="2">
        <text>Hydrolysis of terminal, non-reducing branched (1-&gt;3)-alpha-D-galactosidic residues, producing free D-galactose.</text>
        <dbReference type="EC" id="3.2.1.n1"/>
    </reaction>
</comment>
<dbReference type="SUPFAM" id="SSF51126">
    <property type="entry name" value="Pectin lyase-like"/>
    <property type="match status" value="1"/>
</dbReference>
<dbReference type="EMBL" id="JBHLVF010000009">
    <property type="protein sequence ID" value="MFC0390731.1"/>
    <property type="molecule type" value="Genomic_DNA"/>
</dbReference>
<dbReference type="GO" id="GO:0016787">
    <property type="term" value="F:hydrolase activity"/>
    <property type="evidence" value="ECO:0007669"/>
    <property type="project" value="UniProtKB-KW"/>
</dbReference>
<feature type="domain" description="Rhamnogalacturonase A/B/Epimerase-like pectate lyase" evidence="7">
    <location>
        <begin position="14"/>
        <end position="56"/>
    </location>
</feature>
<comment type="caution">
    <text evidence="11">The sequence shown here is derived from an EMBL/GenBank/DDBJ whole genome shotgun (WGS) entry which is preliminary data.</text>
</comment>
<evidence type="ECO:0000256" key="1">
    <source>
        <dbReference type="ARBA" id="ARBA00001255"/>
    </source>
</evidence>
<dbReference type="Pfam" id="PF23763">
    <property type="entry name" value="Beta-barrel_GLAA-B_I"/>
    <property type="match status" value="1"/>
</dbReference>
<evidence type="ECO:0000259" key="8">
    <source>
        <dbReference type="Pfam" id="PF13229"/>
    </source>
</evidence>
<evidence type="ECO:0000259" key="9">
    <source>
        <dbReference type="Pfam" id="PF23763"/>
    </source>
</evidence>
<keyword evidence="4" id="KW-0677">Repeat</keyword>
<evidence type="ECO:0000313" key="11">
    <source>
        <dbReference type="EMBL" id="MFC0390731.1"/>
    </source>
</evidence>
<evidence type="ECO:0000256" key="2">
    <source>
        <dbReference type="ARBA" id="ARBA00001271"/>
    </source>
</evidence>
<evidence type="ECO:0000256" key="5">
    <source>
        <dbReference type="ARBA" id="ARBA00022801"/>
    </source>
</evidence>
<feature type="domain" description="Right handed beta helix" evidence="8">
    <location>
        <begin position="408"/>
        <end position="575"/>
    </location>
</feature>
<evidence type="ECO:0000259" key="10">
    <source>
        <dbReference type="Pfam" id="PF23764"/>
    </source>
</evidence>
<proteinExistence type="predicted"/>
<evidence type="ECO:0000256" key="3">
    <source>
        <dbReference type="ARBA" id="ARBA00022729"/>
    </source>
</evidence>
<reference evidence="11 12" key="1">
    <citation type="submission" date="2024-09" db="EMBL/GenBank/DDBJ databases">
        <authorList>
            <person name="Sun Q."/>
            <person name="Mori K."/>
        </authorList>
    </citation>
    <scope>NUCLEOTIDE SEQUENCE [LARGE SCALE GENOMIC DNA]</scope>
    <source>
        <strain evidence="11 12">CCM 4839</strain>
    </source>
</reference>
<dbReference type="Gene3D" id="2.160.20.10">
    <property type="entry name" value="Single-stranded right-handed beta-helix, Pectin lyase-like"/>
    <property type="match status" value="2"/>
</dbReference>
<protein>
    <submittedName>
        <fullName evidence="11">Glycosyl hydrolase family 28-related protein</fullName>
    </submittedName>
</protein>
<sequence length="601" mass="65802">MQTNKAENEPIAVFRVTDFGARPDTGEDATKAIQSAIDAASAVKGPVIIDFPQGRYDLYPDHASKEVYYVSNTASEQENPDPTKTIGLLFKGASRFSLEGNGSLLLFHGKMTPLVLDGCADAEIRNLHIDYARPTISEMRITAIGERHWDVEVHPDSPYMLQDGKLIWTGEGWTCSEGPAQEYDPCSNRTWRVPNPAVLASHVEEIETGKLRLSFPSAPRTEIGHVFQTRDGIRDQVGTLIVACRNIVWRNVGMRYMHGLGIVGQLSENLTFDRLRLAPHPSSGRTAAAFADFMHFSANRGKIAITGSVFEGAHDDAINVHGTHLRIVGKAEADRSIRVRFMHPQSYGFPAFQQGDVVDFISASKLTPYATCTVVAVSPISLREMELTLDEPLPENMAEGDVIENVTWTPEVHIQGNHFKRIPTRGVLVTTRRKVIIEDNLFEGTQMSAVLIADDAASWFESGMVQDVHVRGNRIISCGEGDEPVIFIHPENTVVSAGSPVHCNITIEGNDIEMAGPQLLNAKSARNLILSGNRITFGDRAAEKSGMDRKAHVQLLACSEVRITNNAFDSGTAATVTAVSMTEEDVMVGAAQPFVVTFRGK</sequence>
<dbReference type="RefSeq" id="WP_204821060.1">
    <property type="nucleotide sequence ID" value="NZ_JANHOF010000009.1"/>
</dbReference>
<accession>A0ABV6J4N3</accession>
<gene>
    <name evidence="11" type="ORF">ACFFJ8_05005</name>
</gene>
<dbReference type="InterPro" id="IPR011050">
    <property type="entry name" value="Pectin_lyase_fold/virulence"/>
</dbReference>